<feature type="domain" description="I/LWEQ" evidence="7">
    <location>
        <begin position="818"/>
        <end position="1060"/>
    </location>
</feature>
<comment type="similarity">
    <text evidence="2">Belongs to the SLA2 family.</text>
</comment>
<dbReference type="InterPro" id="IPR035964">
    <property type="entry name" value="I/LWEQ_dom_sf"/>
</dbReference>
<dbReference type="Proteomes" id="UP001652625">
    <property type="component" value="Chromosome 10"/>
</dbReference>
<evidence type="ECO:0000256" key="4">
    <source>
        <dbReference type="ARBA" id="ARBA00023203"/>
    </source>
</evidence>
<sequence>MTTLNEYSLQTRLDRRKGTMSEVDRAQYEKEQTECITKAIKNEESAAKEKHVRRTIIGTWQERGNSMFWLILGKQPLPSQPILCWKSMLVLHKILREGHPNVLRDSYQYKKTLRDLLSVYKFQGGAYGTLVCEYLKILLTKLDIHHKYPGIPGALTSSSETTMKIPDSDVNDVFTFAVECLDYQDLLLTFEENILKTLDKSRNNSQTASSQCKIAILVPILKECSGIYDILVLVVGKLHKSVPHDTLDGHRGRFNVQHKRMKTFCTCAGGMTYITNLIEIPVIPENPPNFLNNKYQPKQELKTVKEEPKPAPLLPHVDERDLLIDQLMKEIDELRKQLELAETQFNDMENNLRMQIHKLQEELRKIQMLAKQITEENSFLKDQLDNNNKGDSELQEKAKSADEKFNKLKDLYGKLRNDHIDLLRKNAEFKNKVEALDKSKKELDESINLLKTQLSTKDNEIQRLSSNLDDLEKMNQKLMIDFGCSDEAYKNQLNNQLDQIAELKKALTISESLSENLQKDLLKIHSESEKQAALLRNQLSDINSEKSNEEAARKILEMQSQALINELTDKNKVSKEALDHLENEKLNLNNEKEKLESSIKSLKEKYTLENDTLNKQLQMLQQNLQNLMTEKQQLEANLLQNKAFYDQNEIDREKKHGDDLFKSKLELIASTAKECEEIIQETLNIFNDLRHENGTTCSSEYLKLRLEGLNEKILNTNESYSSFYDNHQDVIPLVNHINSTCHRISDAMINGKATSHMGEAEDSQNIVAACKNIGYKTLSYLSSFKLNQVPDLVKTESSHVQQAILSLQKITEDIILKQQSENSNKNENIVDEEIQATEQIVADAALRIEEMLNKSRKTHTGIQLEVNERILDSCTGLMRAIRELILKSKDLQEEIVMQGRGSASVKEFYKRHHKWAEGLLSAAKSVGYGATILVDAADKVIEGKGKFEELIVASHEIAASTAQLVAASRVKASKNSQKLPPLMTASKNVGEATAGVVAAVKSGASMTEELKAVPDYSKMTLTQAKRYEMNSQVRIHELENELQKERENLGQLRKAHYQIAVELYGEEQVNLS</sequence>
<dbReference type="SMART" id="SM00273">
    <property type="entry name" value="ENTH"/>
    <property type="match status" value="1"/>
</dbReference>
<organism evidence="8 10">
    <name type="scientific">Hydra vulgaris</name>
    <name type="common">Hydra</name>
    <name type="synonym">Hydra attenuata</name>
    <dbReference type="NCBI Taxonomy" id="6087"/>
    <lineage>
        <taxon>Eukaryota</taxon>
        <taxon>Metazoa</taxon>
        <taxon>Cnidaria</taxon>
        <taxon>Hydrozoa</taxon>
        <taxon>Hydroidolina</taxon>
        <taxon>Anthoathecata</taxon>
        <taxon>Aplanulata</taxon>
        <taxon>Hydridae</taxon>
        <taxon>Hydra</taxon>
    </lineage>
</organism>
<dbReference type="SUPFAM" id="SSF48464">
    <property type="entry name" value="ENTH/VHS domain"/>
    <property type="match status" value="1"/>
</dbReference>
<keyword evidence="4" id="KW-0009">Actin-binding</keyword>
<dbReference type="Gene3D" id="1.20.1410.10">
    <property type="entry name" value="I/LWEQ domain"/>
    <property type="match status" value="1"/>
</dbReference>
<evidence type="ECO:0000313" key="8">
    <source>
        <dbReference type="Proteomes" id="UP001652625"/>
    </source>
</evidence>
<keyword evidence="5" id="KW-0175">Coiled coil</keyword>
<evidence type="ECO:0000313" key="10">
    <source>
        <dbReference type="RefSeq" id="XP_065663952.1"/>
    </source>
</evidence>
<dbReference type="InterPro" id="IPR002558">
    <property type="entry name" value="ILWEQ_dom"/>
</dbReference>
<keyword evidence="3" id="KW-0963">Cytoplasm</keyword>
<evidence type="ECO:0000256" key="3">
    <source>
        <dbReference type="ARBA" id="ARBA00022490"/>
    </source>
</evidence>
<dbReference type="InterPro" id="IPR008942">
    <property type="entry name" value="ENTH_VHS"/>
</dbReference>
<evidence type="ECO:0000313" key="9">
    <source>
        <dbReference type="RefSeq" id="XP_065663951.1"/>
    </source>
</evidence>
<evidence type="ECO:0000256" key="5">
    <source>
        <dbReference type="SAM" id="Coils"/>
    </source>
</evidence>
<evidence type="ECO:0000259" key="6">
    <source>
        <dbReference type="PROSITE" id="PS50942"/>
    </source>
</evidence>
<dbReference type="Pfam" id="PF01608">
    <property type="entry name" value="I_LWEQ"/>
    <property type="match status" value="1"/>
</dbReference>
<dbReference type="Gene3D" id="1.25.40.90">
    <property type="match status" value="1"/>
</dbReference>
<feature type="coiled-coil region" evidence="5">
    <location>
        <begin position="426"/>
        <end position="637"/>
    </location>
</feature>
<evidence type="ECO:0000256" key="2">
    <source>
        <dbReference type="ARBA" id="ARBA00010135"/>
    </source>
</evidence>
<protein>
    <submittedName>
        <fullName evidence="9 10">Huntingtin-interacting protein 1 isoform X2</fullName>
    </submittedName>
</protein>
<dbReference type="Pfam" id="PF07651">
    <property type="entry name" value="ANTH"/>
    <property type="match status" value="1"/>
</dbReference>
<comment type="subcellular location">
    <subcellularLocation>
        <location evidence="1">Cytoplasm</location>
    </subcellularLocation>
</comment>
<dbReference type="InterPro" id="IPR013809">
    <property type="entry name" value="ENTH"/>
</dbReference>
<dbReference type="RefSeq" id="XP_065663952.1">
    <property type="nucleotide sequence ID" value="XM_065807880.1"/>
</dbReference>
<dbReference type="InterPro" id="IPR030224">
    <property type="entry name" value="Sla2_fam"/>
</dbReference>
<reference evidence="9 10" key="1">
    <citation type="submission" date="2025-05" db="UniProtKB">
        <authorList>
            <consortium name="RefSeq"/>
        </authorList>
    </citation>
    <scope>IDENTIFICATION</scope>
</reference>
<dbReference type="Gene3D" id="1.20.5.1700">
    <property type="match status" value="1"/>
</dbReference>
<dbReference type="PANTHER" id="PTHR10407:SF15">
    <property type="entry name" value="HUNTINGTIN INTERACTING PROTEIN 1"/>
    <property type="match status" value="1"/>
</dbReference>
<dbReference type="RefSeq" id="XP_065663951.1">
    <property type="nucleotide sequence ID" value="XM_065807879.1"/>
</dbReference>
<name>A0ABM4CQ31_HYDVU</name>
<feature type="coiled-coil region" evidence="5">
    <location>
        <begin position="317"/>
        <end position="383"/>
    </location>
</feature>
<keyword evidence="8" id="KW-1185">Reference proteome</keyword>
<dbReference type="PANTHER" id="PTHR10407">
    <property type="entry name" value="HUNTINGTIN INTERACTING PROTEIN 1"/>
    <property type="match status" value="1"/>
</dbReference>
<dbReference type="InterPro" id="IPR011417">
    <property type="entry name" value="ANTH_dom"/>
</dbReference>
<evidence type="ECO:0000259" key="7">
    <source>
        <dbReference type="PROSITE" id="PS50945"/>
    </source>
</evidence>
<feature type="coiled-coil region" evidence="5">
    <location>
        <begin position="1028"/>
        <end position="1055"/>
    </location>
</feature>
<gene>
    <name evidence="9 10" type="primary">LOC101234822</name>
</gene>
<dbReference type="PROSITE" id="PS50945">
    <property type="entry name" value="I_LWEQ"/>
    <property type="match status" value="1"/>
</dbReference>
<feature type="domain" description="ENTH" evidence="6">
    <location>
        <begin position="24"/>
        <end position="152"/>
    </location>
</feature>
<dbReference type="SUPFAM" id="SSF109885">
    <property type="entry name" value="I/LWEQ domain"/>
    <property type="match status" value="1"/>
</dbReference>
<dbReference type="GeneID" id="101234822"/>
<evidence type="ECO:0000256" key="1">
    <source>
        <dbReference type="ARBA" id="ARBA00004496"/>
    </source>
</evidence>
<dbReference type="PROSITE" id="PS50942">
    <property type="entry name" value="ENTH"/>
    <property type="match status" value="1"/>
</dbReference>
<dbReference type="SMART" id="SM00307">
    <property type="entry name" value="ILWEQ"/>
    <property type="match status" value="1"/>
</dbReference>
<accession>A0ABM4CQ31</accession>
<proteinExistence type="inferred from homology"/>